<organism evidence="2 3">
    <name type="scientific">Helicostylum pulchrum</name>
    <dbReference type="NCBI Taxonomy" id="562976"/>
    <lineage>
        <taxon>Eukaryota</taxon>
        <taxon>Fungi</taxon>
        <taxon>Fungi incertae sedis</taxon>
        <taxon>Mucoromycota</taxon>
        <taxon>Mucoromycotina</taxon>
        <taxon>Mucoromycetes</taxon>
        <taxon>Mucorales</taxon>
        <taxon>Mucorineae</taxon>
        <taxon>Mucoraceae</taxon>
        <taxon>Helicostylum</taxon>
    </lineage>
</organism>
<accession>A0ABP9Y3C9</accession>
<gene>
    <name evidence="2" type="ORF">HPULCUR_006940</name>
</gene>
<keyword evidence="3" id="KW-1185">Reference proteome</keyword>
<feature type="compositionally biased region" description="Polar residues" evidence="1">
    <location>
        <begin position="51"/>
        <end position="65"/>
    </location>
</feature>
<dbReference type="EMBL" id="BAABUJ010000019">
    <property type="protein sequence ID" value="GAA5801492.1"/>
    <property type="molecule type" value="Genomic_DNA"/>
</dbReference>
<proteinExistence type="predicted"/>
<feature type="compositionally biased region" description="Basic residues" evidence="1">
    <location>
        <begin position="66"/>
        <end position="77"/>
    </location>
</feature>
<evidence type="ECO:0000313" key="3">
    <source>
        <dbReference type="Proteomes" id="UP001476247"/>
    </source>
</evidence>
<evidence type="ECO:0000256" key="1">
    <source>
        <dbReference type="SAM" id="MobiDB-lite"/>
    </source>
</evidence>
<protein>
    <submittedName>
        <fullName evidence="2">Uncharacterized protein</fullName>
    </submittedName>
</protein>
<feature type="region of interest" description="Disordered" evidence="1">
    <location>
        <begin position="50"/>
        <end position="77"/>
    </location>
</feature>
<sequence>MLSKLQVNMLKIIVIFLVFATSLYFTEAALYSEDNRGVVSGEFASNRMIVSPQQKPDNSSNSQLSKRGRLYRRRQSN</sequence>
<comment type="caution">
    <text evidence="2">The sequence shown here is derived from an EMBL/GenBank/DDBJ whole genome shotgun (WGS) entry which is preliminary data.</text>
</comment>
<dbReference type="Proteomes" id="UP001476247">
    <property type="component" value="Unassembled WGS sequence"/>
</dbReference>
<name>A0ABP9Y3C9_9FUNG</name>
<reference evidence="2 3" key="1">
    <citation type="submission" date="2024-04" db="EMBL/GenBank/DDBJ databases">
        <title>genome sequences of Mucor flavus KT1a and Helicostylum pulchrum KT1b strains isolation_sourced from the surface of a dry-aged beef.</title>
        <authorList>
            <person name="Toyotome T."/>
            <person name="Hosono M."/>
            <person name="Torimaru M."/>
            <person name="Fukuda K."/>
            <person name="Mikami N."/>
        </authorList>
    </citation>
    <scope>NUCLEOTIDE SEQUENCE [LARGE SCALE GENOMIC DNA]</scope>
    <source>
        <strain evidence="2 3">KT1b</strain>
    </source>
</reference>
<evidence type="ECO:0000313" key="2">
    <source>
        <dbReference type="EMBL" id="GAA5801492.1"/>
    </source>
</evidence>